<feature type="signal peptide" evidence="1">
    <location>
        <begin position="1"/>
        <end position="20"/>
    </location>
</feature>
<dbReference type="PANTHER" id="PTHR47197">
    <property type="entry name" value="PROTEIN NIRF"/>
    <property type="match status" value="1"/>
</dbReference>
<dbReference type="PANTHER" id="PTHR47197:SF3">
    <property type="entry name" value="DIHYDRO-HEME D1 DEHYDROGENASE"/>
    <property type="match status" value="1"/>
</dbReference>
<organism evidence="2 3">
    <name type="scientific">Sedimentitalea nanhaiensis</name>
    <dbReference type="NCBI Taxonomy" id="999627"/>
    <lineage>
        <taxon>Bacteria</taxon>
        <taxon>Pseudomonadati</taxon>
        <taxon>Pseudomonadota</taxon>
        <taxon>Alphaproteobacteria</taxon>
        <taxon>Rhodobacterales</taxon>
        <taxon>Paracoccaceae</taxon>
        <taxon>Sedimentitalea</taxon>
    </lineage>
</organism>
<gene>
    <name evidence="2" type="ORF">SAMN05216236_101315</name>
</gene>
<dbReference type="SUPFAM" id="SSF51004">
    <property type="entry name" value="C-terminal (heme d1) domain of cytochrome cd1-nitrite reductase"/>
    <property type="match status" value="1"/>
</dbReference>
<dbReference type="InterPro" id="IPR003143">
    <property type="entry name" value="Cyt_cd1_C_sf"/>
</dbReference>
<evidence type="ECO:0000313" key="2">
    <source>
        <dbReference type="EMBL" id="SFT38723.1"/>
    </source>
</evidence>
<feature type="chain" id="PRO_5010202373" evidence="1">
    <location>
        <begin position="21"/>
        <end position="380"/>
    </location>
</feature>
<dbReference type="Pfam" id="PF02239">
    <property type="entry name" value="Cytochrom_D1"/>
    <property type="match status" value="1"/>
</dbReference>
<dbReference type="eggNOG" id="COG3391">
    <property type="taxonomic scope" value="Bacteria"/>
</dbReference>
<dbReference type="RefSeq" id="WP_027263254.1">
    <property type="nucleotide sequence ID" value="NZ_FPAW01000001.1"/>
</dbReference>
<protein>
    <submittedName>
        <fullName evidence="2">Protein NirF</fullName>
    </submittedName>
</protein>
<reference evidence="2 3" key="1">
    <citation type="submission" date="2016-10" db="EMBL/GenBank/DDBJ databases">
        <authorList>
            <person name="de Groot N.N."/>
        </authorList>
    </citation>
    <scope>NUCLEOTIDE SEQUENCE [LARGE SCALE GENOMIC DNA]</scope>
    <source>
        <strain evidence="2 3">CGMCC 1.10959</strain>
    </source>
</reference>
<keyword evidence="1" id="KW-0732">Signal</keyword>
<accession>A0A1I6XKT5</accession>
<dbReference type="STRING" id="999627.SAMN05216236_101315"/>
<dbReference type="Gene3D" id="2.140.10.20">
    <property type="entry name" value="C-terminal (heme d1) domain of cytochrome cd1-nitrite reductase"/>
    <property type="match status" value="1"/>
</dbReference>
<dbReference type="AlphaFoldDB" id="A0A1I6XKT5"/>
<dbReference type="InterPro" id="IPR051200">
    <property type="entry name" value="Host-pathogen_enzymatic-act"/>
</dbReference>
<keyword evidence="3" id="KW-1185">Reference proteome</keyword>
<dbReference type="Proteomes" id="UP000182466">
    <property type="component" value="Unassembled WGS sequence"/>
</dbReference>
<dbReference type="CDD" id="cd20778">
    <property type="entry name" value="8prop_hemeD1_NirF"/>
    <property type="match status" value="1"/>
</dbReference>
<proteinExistence type="predicted"/>
<dbReference type="EMBL" id="FPAW01000001">
    <property type="protein sequence ID" value="SFT38723.1"/>
    <property type="molecule type" value="Genomic_DNA"/>
</dbReference>
<evidence type="ECO:0000256" key="1">
    <source>
        <dbReference type="SAM" id="SignalP"/>
    </source>
</evidence>
<sequence length="380" mass="41263">MKRFVLAAMASLTLWVPALAQSTGDLGLVVERASGSLLVVDQSERARIGRITGLGDLSHASLVYSPDERFAYVFGRDGGLTKVDILEQSIVKRVMQAGNSIGGAISDDGLYVAVSNYEPGGVRVFDAETLDLVADIPTGSKTIGLVDVPGTRFVFSLWDTGETWIADLSGATPQITRIAGMGANPYDALVTPDGRTYIAGLFGDDRLTALDLWQDPPTPQPILQGYAADREGLPVYKMPHLEGWALAGGEFVLPAVGQHEVLWVDARSLRETGRTATHGQPVFAIARPDGRHVWVNFAHPDNDTIQVIDTMTKQVVHEFKPGPGVLHMEFTPRGHEVWLSVRDAGKVMVYDTETFEKLREIDAESPSGIFFTARAHRTGL</sequence>
<evidence type="ECO:0000313" key="3">
    <source>
        <dbReference type="Proteomes" id="UP000182466"/>
    </source>
</evidence>
<name>A0A1I6XKT5_9RHOB</name>
<dbReference type="OrthoDB" id="145213at2"/>
<dbReference type="InterPro" id="IPR011048">
    <property type="entry name" value="Haem_d1_sf"/>
</dbReference>